<evidence type="ECO:0000313" key="1">
    <source>
        <dbReference type="EMBL" id="RNA40712.1"/>
    </source>
</evidence>
<keyword evidence="2" id="KW-1185">Reference proteome</keyword>
<dbReference type="Proteomes" id="UP000276133">
    <property type="component" value="Unassembled WGS sequence"/>
</dbReference>
<sequence length="74" mass="8777">MQKVAICIHLHQKYKKHAKATYDLKELPRDPHNHRFFLQILKQEKISNKSFNADLLHVFVKSKKGKKSQNIILI</sequence>
<name>A0A3M7SY97_BRAPC</name>
<proteinExistence type="predicted"/>
<dbReference type="EMBL" id="REGN01000604">
    <property type="protein sequence ID" value="RNA40712.1"/>
    <property type="molecule type" value="Genomic_DNA"/>
</dbReference>
<comment type="caution">
    <text evidence="1">The sequence shown here is derived from an EMBL/GenBank/DDBJ whole genome shotgun (WGS) entry which is preliminary data.</text>
</comment>
<reference evidence="1 2" key="1">
    <citation type="journal article" date="2018" name="Sci. Rep.">
        <title>Genomic signatures of local adaptation to the degree of environmental predictability in rotifers.</title>
        <authorList>
            <person name="Franch-Gras L."/>
            <person name="Hahn C."/>
            <person name="Garcia-Roger E.M."/>
            <person name="Carmona M.J."/>
            <person name="Serra M."/>
            <person name="Gomez A."/>
        </authorList>
    </citation>
    <scope>NUCLEOTIDE SEQUENCE [LARGE SCALE GENOMIC DNA]</scope>
    <source>
        <strain evidence="1">HYR1</strain>
    </source>
</reference>
<protein>
    <submittedName>
        <fullName evidence="1">Uncharacterized protein</fullName>
    </submittedName>
</protein>
<accession>A0A3M7SY97</accession>
<evidence type="ECO:0000313" key="2">
    <source>
        <dbReference type="Proteomes" id="UP000276133"/>
    </source>
</evidence>
<organism evidence="1 2">
    <name type="scientific">Brachionus plicatilis</name>
    <name type="common">Marine rotifer</name>
    <name type="synonym">Brachionus muelleri</name>
    <dbReference type="NCBI Taxonomy" id="10195"/>
    <lineage>
        <taxon>Eukaryota</taxon>
        <taxon>Metazoa</taxon>
        <taxon>Spiralia</taxon>
        <taxon>Gnathifera</taxon>
        <taxon>Rotifera</taxon>
        <taxon>Eurotatoria</taxon>
        <taxon>Monogononta</taxon>
        <taxon>Pseudotrocha</taxon>
        <taxon>Ploima</taxon>
        <taxon>Brachionidae</taxon>
        <taxon>Brachionus</taxon>
    </lineage>
</organism>
<gene>
    <name evidence="1" type="ORF">BpHYR1_037131</name>
</gene>
<dbReference type="AlphaFoldDB" id="A0A3M7SY97"/>